<dbReference type="PANTHER" id="PTHR20835:SF0">
    <property type="entry name" value="E3 UBIQUITIN-PROTEIN LIGASE PPP1R11"/>
    <property type="match status" value="1"/>
</dbReference>
<feature type="region of interest" description="Disordered" evidence="3">
    <location>
        <begin position="65"/>
        <end position="153"/>
    </location>
</feature>
<organism evidence="4 5">
    <name type="scientific">Geotrichum candidum</name>
    <name type="common">Oospora lactis</name>
    <name type="synonym">Dipodascus geotrichum</name>
    <dbReference type="NCBI Taxonomy" id="1173061"/>
    <lineage>
        <taxon>Eukaryota</taxon>
        <taxon>Fungi</taxon>
        <taxon>Dikarya</taxon>
        <taxon>Ascomycota</taxon>
        <taxon>Saccharomycotina</taxon>
        <taxon>Dipodascomycetes</taxon>
        <taxon>Dipodascales</taxon>
        <taxon>Dipodascaceae</taxon>
        <taxon>Geotrichum</taxon>
    </lineage>
</organism>
<dbReference type="InterPro" id="IPR011107">
    <property type="entry name" value="PPI_Ypi1"/>
</dbReference>
<keyword evidence="2" id="KW-0539">Nucleus</keyword>
<feature type="compositionally biased region" description="Basic residues" evidence="3">
    <location>
        <begin position="111"/>
        <end position="121"/>
    </location>
</feature>
<dbReference type="EMBL" id="QQZK01000002">
    <property type="protein sequence ID" value="KAF5104944.1"/>
    <property type="molecule type" value="Genomic_DNA"/>
</dbReference>
<dbReference type="Proteomes" id="UP000750522">
    <property type="component" value="Unassembled WGS sequence"/>
</dbReference>
<gene>
    <name evidence="4" type="ORF">DV451_000105</name>
</gene>
<evidence type="ECO:0000256" key="2">
    <source>
        <dbReference type="RuleBase" id="RU367162"/>
    </source>
</evidence>
<dbReference type="AlphaFoldDB" id="A0A9P5GBY6"/>
<protein>
    <recommendedName>
        <fullName evidence="2">Type 1 phosphatases regulator</fullName>
    </recommendedName>
</protein>
<reference evidence="4" key="1">
    <citation type="journal article" date="2020" name="Front. Microbiol.">
        <title>Phenotypic and Genetic Characterization of the Cheese Ripening Yeast Geotrichum candidum.</title>
        <authorList>
            <person name="Perkins V."/>
            <person name="Vignola S."/>
            <person name="Lessard M.H."/>
            <person name="Plante P.L."/>
            <person name="Corbeil J."/>
            <person name="Dugat-Bony E."/>
            <person name="Frenette M."/>
            <person name="Labrie S."/>
        </authorList>
    </citation>
    <scope>NUCLEOTIDE SEQUENCE</scope>
    <source>
        <strain evidence="4">LMA-70</strain>
    </source>
</reference>
<feature type="compositionally biased region" description="Basic and acidic residues" evidence="3">
    <location>
        <begin position="85"/>
        <end position="110"/>
    </location>
</feature>
<accession>A0A9P5GBY6</accession>
<comment type="subcellular location">
    <subcellularLocation>
        <location evidence="2">Nucleus</location>
    </subcellularLocation>
</comment>
<dbReference type="GO" id="GO:0004865">
    <property type="term" value="F:protein serine/threonine phosphatase inhibitor activity"/>
    <property type="evidence" value="ECO:0007669"/>
    <property type="project" value="UniProtKB-UniRule"/>
</dbReference>
<dbReference type="PANTHER" id="PTHR20835">
    <property type="entry name" value="E3 UBIQUITIN-PROTEIN LIGASE PPP1R11-RELATED"/>
    <property type="match status" value="1"/>
</dbReference>
<comment type="function">
    <text evidence="2">Regulator of type 1 phosphatases which maintains protein phosphatase activity under strict control.</text>
</comment>
<dbReference type="Pfam" id="PF07491">
    <property type="entry name" value="PPI_Ypi1"/>
    <property type="match status" value="1"/>
</dbReference>
<feature type="compositionally biased region" description="Polar residues" evidence="3">
    <location>
        <begin position="139"/>
        <end position="153"/>
    </location>
</feature>
<evidence type="ECO:0000313" key="4">
    <source>
        <dbReference type="EMBL" id="KAF5104944.1"/>
    </source>
</evidence>
<proteinExistence type="inferred from homology"/>
<comment type="caution">
    <text evidence="4">The sequence shown here is derived from an EMBL/GenBank/DDBJ whole genome shotgun (WGS) entry which is preliminary data.</text>
</comment>
<evidence type="ECO:0000313" key="5">
    <source>
        <dbReference type="Proteomes" id="UP000750522"/>
    </source>
</evidence>
<reference evidence="4" key="2">
    <citation type="submission" date="2020-01" db="EMBL/GenBank/DDBJ databases">
        <authorList>
            <person name="Perkins V."/>
            <person name="Lessard M.-H."/>
            <person name="Dugat-Bony E."/>
            <person name="Frenette M."/>
            <person name="Labrie S."/>
        </authorList>
    </citation>
    <scope>NUCLEOTIDE SEQUENCE</scope>
    <source>
        <strain evidence="4">LMA-70</strain>
    </source>
</reference>
<evidence type="ECO:0000256" key="3">
    <source>
        <dbReference type="SAM" id="MobiDB-lite"/>
    </source>
</evidence>
<sequence length="153" mass="17512">MSIIPSTITTVITETEPSAGTLHLEAQERGERPGVRWTDDVIDNEHMNKKKSKICCIFHKTREFDSDSDFEGFGNDNSAPGRRNLSKDEASDSEKEDHEHGENCNHNHANERRRRRKHKKSARESSPNAYERQPKYTPKTHTSGNVNSIDNRP</sequence>
<comment type="similarity">
    <text evidence="1 2">Belongs to the YPI1 family.</text>
</comment>
<dbReference type="GO" id="GO:0005634">
    <property type="term" value="C:nucleus"/>
    <property type="evidence" value="ECO:0007669"/>
    <property type="project" value="UniProtKB-SubCell"/>
</dbReference>
<dbReference type="GO" id="GO:0008157">
    <property type="term" value="F:protein phosphatase 1 binding"/>
    <property type="evidence" value="ECO:0007669"/>
    <property type="project" value="TreeGrafter"/>
</dbReference>
<name>A0A9P5GBY6_GEOCN</name>
<evidence type="ECO:0000256" key="1">
    <source>
        <dbReference type="ARBA" id="ARBA00005605"/>
    </source>
</evidence>